<dbReference type="InterPro" id="IPR018214">
    <property type="entry name" value="GluRdtase_CS"/>
</dbReference>
<feature type="binding site" evidence="8 10">
    <location>
        <begin position="45"/>
        <end position="48"/>
    </location>
    <ligand>
        <name>substrate</name>
    </ligand>
</feature>
<comment type="similarity">
    <text evidence="2 8 13">Belongs to the glutamyl-tRNA reductase family.</text>
</comment>
<keyword evidence="5 8" id="KW-0560">Oxidoreductase</keyword>
<dbReference type="AlphaFoldDB" id="A0A8I0A7W5"/>
<dbReference type="UniPathway" id="UPA00251">
    <property type="reaction ID" value="UER00316"/>
</dbReference>
<dbReference type="EC" id="1.2.1.70" evidence="3 8"/>
<dbReference type="InterPro" id="IPR015895">
    <property type="entry name" value="4pyrrol_synth_GluRdtase_N"/>
</dbReference>
<accession>A0A8I0A7W5</accession>
<dbReference type="PIRSF" id="PIRSF000445">
    <property type="entry name" value="4pyrrol_synth_GluRdtase"/>
    <property type="match status" value="1"/>
</dbReference>
<dbReference type="PANTHER" id="PTHR43013:SF1">
    <property type="entry name" value="GLUTAMYL-TRNA REDUCTASE"/>
    <property type="match status" value="1"/>
</dbReference>
<evidence type="ECO:0000256" key="8">
    <source>
        <dbReference type="HAMAP-Rule" id="MF_00087"/>
    </source>
</evidence>
<evidence type="ECO:0000256" key="5">
    <source>
        <dbReference type="ARBA" id="ARBA00023002"/>
    </source>
</evidence>
<comment type="caution">
    <text evidence="17">The sequence shown here is derived from an EMBL/GenBank/DDBJ whole genome shotgun (WGS) entry which is preliminary data.</text>
</comment>
<evidence type="ECO:0000256" key="9">
    <source>
        <dbReference type="PIRSR" id="PIRSR000445-1"/>
    </source>
</evidence>
<dbReference type="SUPFAM" id="SSF69742">
    <property type="entry name" value="Glutamyl tRNA-reductase catalytic, N-terminal domain"/>
    <property type="match status" value="1"/>
</dbReference>
<evidence type="ECO:0000259" key="15">
    <source>
        <dbReference type="Pfam" id="PF01488"/>
    </source>
</evidence>
<feature type="domain" description="Glutamyl-tRNA reductase N-terminal" evidence="16">
    <location>
        <begin position="9"/>
        <end position="145"/>
    </location>
</feature>
<feature type="domain" description="Tetrapyrrole biosynthesis glutamyl-tRNA reductase dimerisation" evidence="14">
    <location>
        <begin position="301"/>
        <end position="395"/>
    </location>
</feature>
<dbReference type="SUPFAM" id="SSF51735">
    <property type="entry name" value="NAD(P)-binding Rossmann-fold domains"/>
    <property type="match status" value="1"/>
</dbReference>
<dbReference type="Pfam" id="PF05201">
    <property type="entry name" value="GlutR_N"/>
    <property type="match status" value="1"/>
</dbReference>
<keyword evidence="4 8" id="KW-0521">NADP</keyword>
<feature type="binding site" evidence="8 10">
    <location>
        <begin position="103"/>
        <end position="105"/>
    </location>
    <ligand>
        <name>substrate</name>
    </ligand>
</feature>
<name>A0A8I0A7W5_9CLOT</name>
<feature type="domain" description="Quinate/shikimate 5-dehydrogenase/glutamyl-tRNA reductase" evidence="15">
    <location>
        <begin position="160"/>
        <end position="283"/>
    </location>
</feature>
<dbReference type="Proteomes" id="UP000662088">
    <property type="component" value="Unassembled WGS sequence"/>
</dbReference>
<dbReference type="SUPFAM" id="SSF69075">
    <property type="entry name" value="Glutamyl tRNA-reductase dimerization domain"/>
    <property type="match status" value="1"/>
</dbReference>
<protein>
    <recommendedName>
        <fullName evidence="3 8">Glutamyl-tRNA reductase</fullName>
        <shortName evidence="8">GluTR</shortName>
        <ecNumber evidence="3 8">1.2.1.70</ecNumber>
    </recommendedName>
</protein>
<dbReference type="NCBIfam" id="TIGR01035">
    <property type="entry name" value="hemA"/>
    <property type="match status" value="1"/>
</dbReference>
<feature type="binding site" evidence="8 10">
    <location>
        <position position="98"/>
    </location>
    <ligand>
        <name>substrate</name>
    </ligand>
</feature>
<comment type="miscellaneous">
    <text evidence="8">During catalysis, the active site Cys acts as a nucleophile attacking the alpha-carbonyl group of tRNA-bound glutamate with the formation of a thioester intermediate between enzyme and glutamate, and the concomitant release of tRNA(Glu). The thioester intermediate is finally reduced by direct hydride transfer from NADPH, to form the product GSA.</text>
</comment>
<dbReference type="InterPro" id="IPR036453">
    <property type="entry name" value="GluRdtase_dimer_dom_sf"/>
</dbReference>
<evidence type="ECO:0000313" key="17">
    <source>
        <dbReference type="EMBL" id="MBC5639171.1"/>
    </source>
</evidence>
<evidence type="ECO:0000256" key="11">
    <source>
        <dbReference type="PIRSR" id="PIRSR000445-3"/>
    </source>
</evidence>
<evidence type="ECO:0000256" key="10">
    <source>
        <dbReference type="PIRSR" id="PIRSR000445-2"/>
    </source>
</evidence>
<dbReference type="GO" id="GO:0019353">
    <property type="term" value="P:protoporphyrinogen IX biosynthetic process from glutamate"/>
    <property type="evidence" value="ECO:0007669"/>
    <property type="project" value="TreeGrafter"/>
</dbReference>
<comment type="catalytic activity">
    <reaction evidence="7 8 13">
        <text>(S)-4-amino-5-oxopentanoate + tRNA(Glu) + NADP(+) = L-glutamyl-tRNA(Glu) + NADPH + H(+)</text>
        <dbReference type="Rhea" id="RHEA:12344"/>
        <dbReference type="Rhea" id="RHEA-COMP:9663"/>
        <dbReference type="Rhea" id="RHEA-COMP:9680"/>
        <dbReference type="ChEBI" id="CHEBI:15378"/>
        <dbReference type="ChEBI" id="CHEBI:57501"/>
        <dbReference type="ChEBI" id="CHEBI:57783"/>
        <dbReference type="ChEBI" id="CHEBI:58349"/>
        <dbReference type="ChEBI" id="CHEBI:78442"/>
        <dbReference type="ChEBI" id="CHEBI:78520"/>
        <dbReference type="EC" id="1.2.1.70"/>
    </reaction>
</comment>
<dbReference type="RefSeq" id="WP_022213138.1">
    <property type="nucleotide sequence ID" value="NZ_JACOOQ010000002.1"/>
</dbReference>
<evidence type="ECO:0000256" key="3">
    <source>
        <dbReference type="ARBA" id="ARBA00012970"/>
    </source>
</evidence>
<keyword evidence="6 8" id="KW-0627">Porphyrin biosynthesis</keyword>
<comment type="function">
    <text evidence="8">Catalyzes the NADPH-dependent reduction of glutamyl-tRNA(Glu) to glutamate 1-semialdehyde (GSA).</text>
</comment>
<dbReference type="InterPro" id="IPR015896">
    <property type="entry name" value="4pyrrol_synth_GluRdtase_dimer"/>
</dbReference>
<dbReference type="Gene3D" id="3.30.460.30">
    <property type="entry name" value="Glutamyl-tRNA reductase, N-terminal domain"/>
    <property type="match status" value="1"/>
</dbReference>
<dbReference type="HAMAP" id="MF_00087">
    <property type="entry name" value="Glu_tRNA_reductase"/>
    <property type="match status" value="1"/>
</dbReference>
<evidence type="ECO:0000256" key="6">
    <source>
        <dbReference type="ARBA" id="ARBA00023244"/>
    </source>
</evidence>
<evidence type="ECO:0000259" key="16">
    <source>
        <dbReference type="Pfam" id="PF05201"/>
    </source>
</evidence>
<dbReference type="InterPro" id="IPR006151">
    <property type="entry name" value="Shikm_DH/Glu-tRNA_Rdtase"/>
</dbReference>
<reference evidence="17" key="1">
    <citation type="submission" date="2020-08" db="EMBL/GenBank/DDBJ databases">
        <title>Genome public.</title>
        <authorList>
            <person name="Liu C."/>
            <person name="Sun Q."/>
        </authorList>
    </citation>
    <scope>NUCLEOTIDE SEQUENCE</scope>
    <source>
        <strain evidence="17">NSJ-42</strain>
    </source>
</reference>
<organism evidence="17 18">
    <name type="scientific">Clostridium lentum</name>
    <dbReference type="NCBI Taxonomy" id="2763037"/>
    <lineage>
        <taxon>Bacteria</taxon>
        <taxon>Bacillati</taxon>
        <taxon>Bacillota</taxon>
        <taxon>Clostridia</taxon>
        <taxon>Eubacteriales</taxon>
        <taxon>Clostridiaceae</taxon>
        <taxon>Clostridium</taxon>
    </lineage>
</organism>
<evidence type="ECO:0000256" key="7">
    <source>
        <dbReference type="ARBA" id="ARBA00047464"/>
    </source>
</evidence>
<feature type="active site" description="Nucleophile" evidence="8 9">
    <location>
        <position position="46"/>
    </location>
</feature>
<dbReference type="Pfam" id="PF01488">
    <property type="entry name" value="Shikimate_DH"/>
    <property type="match status" value="1"/>
</dbReference>
<evidence type="ECO:0000256" key="1">
    <source>
        <dbReference type="ARBA" id="ARBA00005059"/>
    </source>
</evidence>
<keyword evidence="18" id="KW-1185">Reference proteome</keyword>
<comment type="domain">
    <text evidence="8">Possesses an unusual extended V-shaped dimeric structure with each monomer consisting of three distinct domains arranged along a curved 'spinal' alpha-helix. The N-terminal catalytic domain specifically recognizes the glutamate moiety of the substrate. The second domain is the NADPH-binding domain, and the third C-terminal domain is responsible for dimerization.</text>
</comment>
<gene>
    <name evidence="8" type="primary">hemA</name>
    <name evidence="17" type="ORF">H8R92_01735</name>
</gene>
<feature type="site" description="Important for activity" evidence="8 12">
    <location>
        <position position="88"/>
    </location>
</feature>
<proteinExistence type="inferred from homology"/>
<dbReference type="GO" id="GO:0050661">
    <property type="term" value="F:NADP binding"/>
    <property type="evidence" value="ECO:0007669"/>
    <property type="project" value="InterPro"/>
</dbReference>
<dbReference type="PANTHER" id="PTHR43013">
    <property type="entry name" value="GLUTAMYL-TRNA REDUCTASE"/>
    <property type="match status" value="1"/>
</dbReference>
<dbReference type="InterPro" id="IPR036343">
    <property type="entry name" value="GluRdtase_N_sf"/>
</dbReference>
<evidence type="ECO:0000256" key="4">
    <source>
        <dbReference type="ARBA" id="ARBA00022857"/>
    </source>
</evidence>
<evidence type="ECO:0000256" key="2">
    <source>
        <dbReference type="ARBA" id="ARBA00005916"/>
    </source>
</evidence>
<evidence type="ECO:0000259" key="14">
    <source>
        <dbReference type="Pfam" id="PF00745"/>
    </source>
</evidence>
<evidence type="ECO:0000256" key="12">
    <source>
        <dbReference type="PIRSR" id="PIRSR000445-4"/>
    </source>
</evidence>
<dbReference type="PROSITE" id="PS00747">
    <property type="entry name" value="GLUTR"/>
    <property type="match status" value="1"/>
</dbReference>
<dbReference type="Pfam" id="PF00745">
    <property type="entry name" value="GlutR_dimer"/>
    <property type="match status" value="1"/>
</dbReference>
<evidence type="ECO:0000256" key="13">
    <source>
        <dbReference type="RuleBase" id="RU000584"/>
    </source>
</evidence>
<sequence>MLGLIGIKKGVDVSIREKLVISPRTKDLISNSLRNITDEFVILSTCNRTEIYFKGQGIDKELIFEVLNWDKSLLEYVFYIDGESAVKHLFELACGFHSRILGEDQILGQIRDAYLEGVEKGYIFSELMRLFEEAISCGKRFRSDTKLYEIPVSSSSIAVNKVIESKAEKLMVMGYGTIGKLVIKYALGTELKEINIVVRDKSKVEKITDQRVNILTYNEARERLNEMDGLISCTAASHLVVEKYHINKEGKNILLIDLAMPRDIDPQLQNYERVQLLDIDKISKLDDENKHLRVERMQKNKYIIDKYIKEYMNWLNLRCVTNYIKEFKDSGDFIVSHRVKSFENKCKNKEDAKLAEILIKSTADYYINRAIKVLKNEKAKGREEQCLRILMEIFTKK</sequence>
<dbReference type="InterPro" id="IPR000343">
    <property type="entry name" value="4pyrrol_synth_GluRdtase"/>
</dbReference>
<feature type="binding site" evidence="8 11">
    <location>
        <begin position="174"/>
        <end position="179"/>
    </location>
    <ligand>
        <name>NADP(+)</name>
        <dbReference type="ChEBI" id="CHEBI:58349"/>
    </ligand>
</feature>
<dbReference type="EMBL" id="JACOOQ010000002">
    <property type="protein sequence ID" value="MBC5639171.1"/>
    <property type="molecule type" value="Genomic_DNA"/>
</dbReference>
<dbReference type="GO" id="GO:0008883">
    <property type="term" value="F:glutamyl-tRNA reductase activity"/>
    <property type="evidence" value="ECO:0007669"/>
    <property type="project" value="UniProtKB-UniRule"/>
</dbReference>
<evidence type="ECO:0000313" key="18">
    <source>
        <dbReference type="Proteomes" id="UP000662088"/>
    </source>
</evidence>
<dbReference type="Gene3D" id="3.40.50.720">
    <property type="entry name" value="NAD(P)-binding Rossmann-like Domain"/>
    <property type="match status" value="1"/>
</dbReference>
<feature type="binding site" evidence="8 10">
    <location>
        <position position="109"/>
    </location>
    <ligand>
        <name>substrate</name>
    </ligand>
</feature>
<comment type="subunit">
    <text evidence="8">Homodimer.</text>
</comment>
<comment type="pathway">
    <text evidence="1 8 13">Porphyrin-containing compound metabolism; protoporphyrin-IX biosynthesis; 5-aminolevulinate from L-glutamyl-tRNA(Glu): step 1/2.</text>
</comment>
<dbReference type="InterPro" id="IPR036291">
    <property type="entry name" value="NAD(P)-bd_dom_sf"/>
</dbReference>